<dbReference type="InterPro" id="IPR017853">
    <property type="entry name" value="GH"/>
</dbReference>
<feature type="domain" description="Rv2525c-like glycoside hydrolase-like" evidence="2">
    <location>
        <begin position="108"/>
        <end position="209"/>
    </location>
</feature>
<reference evidence="3 4" key="1">
    <citation type="submission" date="2016-11" db="EMBL/GenBank/DDBJ databases">
        <authorList>
            <person name="Jaros S."/>
            <person name="Januszkiewicz K."/>
            <person name="Wedrychowicz H."/>
        </authorList>
    </citation>
    <scope>NUCLEOTIDE SEQUENCE [LARGE SCALE GENOMIC DNA]</scope>
    <source>
        <strain evidence="3 4">IBRC-M 10683</strain>
    </source>
</reference>
<dbReference type="OrthoDB" id="2080590at2"/>
<feature type="compositionally biased region" description="Low complexity" evidence="1">
    <location>
        <begin position="45"/>
        <end position="64"/>
    </location>
</feature>
<sequence>MIKKHEIFTLVVLAVVIAIPIIYAAITGGNAAPPDQDPPQEDTDNSNGEDNGNDNGSDSGNGSDNDSDENSDQNGESGEIVWGVDSASYTSEELFACVIDNFGEPEVWGRYLGDREGVSAGLDSAEVDYLHENDIQILVIYNHVNDARGYDHGVEHGEQAIQFAEDLGVPEGVALFVDIEPDYPVDAEFMDGWYDALSDSNYEPGVYGVFTEDSELFQSYTAMEDEVQENMVVWTAYPQAEITTKENAPEFNPQGPESAMVYGWQYAIDAETCNIDTNLFRGEMSDFLW</sequence>
<protein>
    <recommendedName>
        <fullName evidence="2">Rv2525c-like glycoside hydrolase-like domain-containing protein</fullName>
    </recommendedName>
</protein>
<gene>
    <name evidence="3" type="ORF">SAMN05216225_10895</name>
</gene>
<evidence type="ECO:0000256" key="1">
    <source>
        <dbReference type="SAM" id="MobiDB-lite"/>
    </source>
</evidence>
<dbReference type="STRING" id="930117.SAMN05216225_10895"/>
<dbReference type="EMBL" id="FQVW01000089">
    <property type="protein sequence ID" value="SHG92872.1"/>
    <property type="molecule type" value="Genomic_DNA"/>
</dbReference>
<accession>A0A1M5NTL5</accession>
<evidence type="ECO:0000313" key="3">
    <source>
        <dbReference type="EMBL" id="SHG92872.1"/>
    </source>
</evidence>
<evidence type="ECO:0000259" key="2">
    <source>
        <dbReference type="Pfam" id="PF08924"/>
    </source>
</evidence>
<dbReference type="Proteomes" id="UP000183988">
    <property type="component" value="Unassembled WGS sequence"/>
</dbReference>
<evidence type="ECO:0000313" key="4">
    <source>
        <dbReference type="Proteomes" id="UP000183988"/>
    </source>
</evidence>
<feature type="region of interest" description="Disordered" evidence="1">
    <location>
        <begin position="31"/>
        <end position="78"/>
    </location>
</feature>
<dbReference type="Gene3D" id="3.20.20.80">
    <property type="entry name" value="Glycosidases"/>
    <property type="match status" value="1"/>
</dbReference>
<organism evidence="3 4">
    <name type="scientific">Ornithinibacillus halophilus</name>
    <dbReference type="NCBI Taxonomy" id="930117"/>
    <lineage>
        <taxon>Bacteria</taxon>
        <taxon>Bacillati</taxon>
        <taxon>Bacillota</taxon>
        <taxon>Bacilli</taxon>
        <taxon>Bacillales</taxon>
        <taxon>Bacillaceae</taxon>
        <taxon>Ornithinibacillus</taxon>
    </lineage>
</organism>
<keyword evidence="4" id="KW-1185">Reference proteome</keyword>
<dbReference type="AlphaFoldDB" id="A0A1M5NTL5"/>
<dbReference type="SUPFAM" id="SSF51445">
    <property type="entry name" value="(Trans)glycosidases"/>
    <property type="match status" value="1"/>
</dbReference>
<dbReference type="InterPro" id="IPR015020">
    <property type="entry name" value="Rv2525c-like_Glyco_Hydro-like"/>
</dbReference>
<proteinExistence type="predicted"/>
<name>A0A1M5NTL5_9BACI</name>
<dbReference type="Pfam" id="PF08924">
    <property type="entry name" value="Rv2525c_GlyHyd-like"/>
    <property type="match status" value="1"/>
</dbReference>
<dbReference type="RefSeq" id="WP_084063398.1">
    <property type="nucleotide sequence ID" value="NZ_FQVW01000089.1"/>
</dbReference>